<dbReference type="AlphaFoldDB" id="A0A0C2VQD6"/>
<dbReference type="PROSITE" id="PS50965">
    <property type="entry name" value="NERD"/>
    <property type="match status" value="1"/>
</dbReference>
<dbReference type="EMBL" id="JXRQ01000025">
    <property type="protein sequence ID" value="KIL46646.1"/>
    <property type="molecule type" value="Genomic_DNA"/>
</dbReference>
<dbReference type="Proteomes" id="UP000031950">
    <property type="component" value="Unassembled WGS sequence"/>
</dbReference>
<dbReference type="Pfam" id="PF08378">
    <property type="entry name" value="NERD"/>
    <property type="match status" value="1"/>
</dbReference>
<dbReference type="InterPro" id="IPR011528">
    <property type="entry name" value="NERD"/>
</dbReference>
<keyword evidence="3" id="KW-1185">Reference proteome</keyword>
<dbReference type="OrthoDB" id="5782056at2"/>
<feature type="domain" description="NERD" evidence="1">
    <location>
        <begin position="6"/>
        <end position="115"/>
    </location>
</feature>
<dbReference type="PATRIC" id="fig|135826.4.peg.2757"/>
<organism evidence="2 3">
    <name type="scientific">Jeotgalibacillus alimentarius</name>
    <dbReference type="NCBI Taxonomy" id="135826"/>
    <lineage>
        <taxon>Bacteria</taxon>
        <taxon>Bacillati</taxon>
        <taxon>Bacillota</taxon>
        <taxon>Bacilli</taxon>
        <taxon>Bacillales</taxon>
        <taxon>Caryophanaceae</taxon>
        <taxon>Jeotgalibacillus</taxon>
    </lineage>
</organism>
<reference evidence="2 3" key="1">
    <citation type="submission" date="2015-01" db="EMBL/GenBank/DDBJ databases">
        <title>Genome sequence of Jeotgalibacillus alimentarius.</title>
        <authorList>
            <person name="Goh K.M."/>
            <person name="Chan K.-G."/>
            <person name="Yaakop A.S."/>
            <person name="Ee R."/>
            <person name="Gan H.M."/>
            <person name="Chan C.S."/>
        </authorList>
    </citation>
    <scope>NUCLEOTIDE SEQUENCE [LARGE SCALE GENOMIC DNA]</scope>
    <source>
        <strain evidence="2 3">YKJ-13</strain>
    </source>
</reference>
<dbReference type="RefSeq" id="WP_041123293.1">
    <property type="nucleotide sequence ID" value="NZ_JXRQ01000025.1"/>
</dbReference>
<accession>A0A0C2VQD6</accession>
<evidence type="ECO:0000259" key="1">
    <source>
        <dbReference type="PROSITE" id="PS50965"/>
    </source>
</evidence>
<comment type="caution">
    <text evidence="2">The sequence shown here is derived from an EMBL/GenBank/DDBJ whole genome shotgun (WGS) entry which is preliminary data.</text>
</comment>
<gene>
    <name evidence="2" type="ORF">KP77_27730</name>
</gene>
<dbReference type="STRING" id="135826.KP77_27730"/>
<sequence>MVQALTNLDNENALNLKIDNRTLTQLNLSHRSLENELMIDSLVFTSGGIFVIQYNEARGMIDGTQERPIWLSDGDVRMKNPLQENEKIIQALKNIIPPYFHDYFYSIVGFKKRVKINVPGNHKNIEGNQWLLSESEIPEYIERIILKKNVQQQKPIKPHHLNILERGFSWMNK</sequence>
<proteinExistence type="predicted"/>
<protein>
    <recommendedName>
        <fullName evidence="1">NERD domain-containing protein</fullName>
    </recommendedName>
</protein>
<evidence type="ECO:0000313" key="3">
    <source>
        <dbReference type="Proteomes" id="UP000031950"/>
    </source>
</evidence>
<evidence type="ECO:0000313" key="2">
    <source>
        <dbReference type="EMBL" id="KIL46646.1"/>
    </source>
</evidence>
<name>A0A0C2VQD6_9BACL</name>